<evidence type="ECO:0000313" key="2">
    <source>
        <dbReference type="EMBL" id="MFC7419688.1"/>
    </source>
</evidence>
<accession>A0ABW2QVE3</accession>
<keyword evidence="1" id="KW-0732">Signal</keyword>
<dbReference type="SUPFAM" id="SSF53850">
    <property type="entry name" value="Periplasmic binding protein-like II"/>
    <property type="match status" value="1"/>
</dbReference>
<dbReference type="RefSeq" id="WP_380187308.1">
    <property type="nucleotide sequence ID" value="NZ_JBHTBQ010000012.1"/>
</dbReference>
<comment type="caution">
    <text evidence="2">The sequence shown here is derived from an EMBL/GenBank/DDBJ whole genome shotgun (WGS) entry which is preliminary data.</text>
</comment>
<sequence length="240" mass="27590">MKAIALLALSILLSTTYAETLHAVTETTLYSYLKEGQVAGPATELLKLNLQRAGLTDYSIHLYPWARSYEMALNRANILIYPIVRTPSREKQFKWVGELIKTQYHFYKLKVHKEIIVNNLSDAKRYTIGVIRNDVRQDYLHQQKFTRLTISAQREDNFKQLINKQVDIIPLLDKDAEALCQQLAFDCTKLERIYTLNGISNGLYIALSKSTPDPLVEKIRSAFEQLKAEGLVKKTIEKNQ</sequence>
<evidence type="ECO:0000256" key="1">
    <source>
        <dbReference type="SAM" id="SignalP"/>
    </source>
</evidence>
<organism evidence="2 3">
    <name type="scientific">Iodobacter arcticus</name>
    <dbReference type="NCBI Taxonomy" id="590593"/>
    <lineage>
        <taxon>Bacteria</taxon>
        <taxon>Pseudomonadati</taxon>
        <taxon>Pseudomonadota</taxon>
        <taxon>Betaproteobacteria</taxon>
        <taxon>Neisseriales</taxon>
        <taxon>Chitinibacteraceae</taxon>
        <taxon>Iodobacter</taxon>
    </lineage>
</organism>
<dbReference type="Gene3D" id="3.40.190.10">
    <property type="entry name" value="Periplasmic binding protein-like II"/>
    <property type="match status" value="2"/>
</dbReference>
<proteinExistence type="predicted"/>
<reference evidence="3" key="1">
    <citation type="journal article" date="2019" name="Int. J. Syst. Evol. Microbiol.">
        <title>The Global Catalogue of Microorganisms (GCM) 10K type strain sequencing project: providing services to taxonomists for standard genome sequencing and annotation.</title>
        <authorList>
            <consortium name="The Broad Institute Genomics Platform"/>
            <consortium name="The Broad Institute Genome Sequencing Center for Infectious Disease"/>
            <person name="Wu L."/>
            <person name="Ma J."/>
        </authorList>
    </citation>
    <scope>NUCLEOTIDE SEQUENCE [LARGE SCALE GENOMIC DNA]</scope>
    <source>
        <strain evidence="3">CCUG 62945</strain>
    </source>
</reference>
<dbReference type="PANTHER" id="PTHR38834:SF3">
    <property type="entry name" value="SOLUTE-BINDING PROTEIN FAMILY 3_N-TERMINAL DOMAIN-CONTAINING PROTEIN"/>
    <property type="match status" value="1"/>
</dbReference>
<dbReference type="EMBL" id="JBHTBQ010000012">
    <property type="protein sequence ID" value="MFC7419688.1"/>
    <property type="molecule type" value="Genomic_DNA"/>
</dbReference>
<evidence type="ECO:0000313" key="3">
    <source>
        <dbReference type="Proteomes" id="UP001596473"/>
    </source>
</evidence>
<keyword evidence="3" id="KW-1185">Reference proteome</keyword>
<feature type="signal peptide" evidence="1">
    <location>
        <begin position="1"/>
        <end position="18"/>
    </location>
</feature>
<dbReference type="Proteomes" id="UP001596473">
    <property type="component" value="Unassembled WGS sequence"/>
</dbReference>
<name>A0ABW2QVE3_9NEIS</name>
<protein>
    <submittedName>
        <fullName evidence="2">Substrate-binding periplasmic protein</fullName>
    </submittedName>
</protein>
<gene>
    <name evidence="2" type="ORF">ACFQNF_07320</name>
</gene>
<dbReference type="PANTHER" id="PTHR38834">
    <property type="entry name" value="PERIPLASMIC SUBSTRATE BINDING PROTEIN FAMILY 3"/>
    <property type="match status" value="1"/>
</dbReference>
<feature type="chain" id="PRO_5046086386" evidence="1">
    <location>
        <begin position="19"/>
        <end position="240"/>
    </location>
</feature>